<evidence type="ECO:0000256" key="3">
    <source>
        <dbReference type="PROSITE-ProRule" id="PRU00023"/>
    </source>
</evidence>
<proteinExistence type="predicted"/>
<evidence type="ECO:0000256" key="2">
    <source>
        <dbReference type="ARBA" id="ARBA00023242"/>
    </source>
</evidence>
<dbReference type="Gramene" id="EFJ08987">
    <property type="protein sequence ID" value="EFJ08987"/>
    <property type="gene ID" value="SELMODRAFT_160480"/>
</dbReference>
<dbReference type="FunCoup" id="D8T2U0">
    <property type="interactions" value="1322"/>
</dbReference>
<dbReference type="PROSITE" id="PS50297">
    <property type="entry name" value="ANK_REP_REGION"/>
    <property type="match status" value="2"/>
</dbReference>
<dbReference type="CDD" id="cd00024">
    <property type="entry name" value="CD_CSD"/>
    <property type="match status" value="1"/>
</dbReference>
<dbReference type="OrthoDB" id="341259at2759"/>
<evidence type="ECO:0000313" key="5">
    <source>
        <dbReference type="EMBL" id="EFJ08987.1"/>
    </source>
</evidence>
<dbReference type="eggNOG" id="KOG0504">
    <property type="taxonomic scope" value="Eukaryota"/>
</dbReference>
<dbReference type="GO" id="GO:0031507">
    <property type="term" value="P:heterochromatin formation"/>
    <property type="evidence" value="ECO:0000318"/>
    <property type="project" value="GO_Central"/>
</dbReference>
<feature type="domain" description="Chromo" evidence="4">
    <location>
        <begin position="310"/>
        <end position="361"/>
    </location>
</feature>
<comment type="subcellular location">
    <subcellularLocation>
        <location evidence="1">Nucleus</location>
    </subcellularLocation>
</comment>
<dbReference type="SMART" id="SM00248">
    <property type="entry name" value="ANK"/>
    <property type="match status" value="2"/>
</dbReference>
<dbReference type="PROSITE" id="PS50013">
    <property type="entry name" value="CHROMO_2"/>
    <property type="match status" value="3"/>
</dbReference>
<dbReference type="Gene3D" id="2.40.50.40">
    <property type="match status" value="3"/>
</dbReference>
<dbReference type="InterPro" id="IPR036770">
    <property type="entry name" value="Ankyrin_rpt-contain_sf"/>
</dbReference>
<dbReference type="GO" id="GO:0003682">
    <property type="term" value="F:chromatin binding"/>
    <property type="evidence" value="ECO:0000318"/>
    <property type="project" value="GO_Central"/>
</dbReference>
<gene>
    <name evidence="5" type="ORF">SELMODRAFT_160480</name>
</gene>
<dbReference type="InterPro" id="IPR000953">
    <property type="entry name" value="Chromo/chromo_shadow_dom"/>
</dbReference>
<dbReference type="InterPro" id="IPR023780">
    <property type="entry name" value="Chromo_domain"/>
</dbReference>
<sequence>MAGVSLGLSVATLRAALPGIGIAQLAVPSRFSLPRLPRTRLRCVQEKPAVQAEEALAIGKDNGSLAAPHEDFGEVNRILGSRVVNREMQYLIEWKDDHPDTWEPAENIAGDVLSEYVTPWWQGAKKADESKLMELLEDEGRDVDAIDDNKRTALLFAAGLGSESCVRSLIEAGADIDWQDQDGYTALHIAAGYVHSNVVKALLELGADPDVEDSKGRSSLKLAQDLLNRTPKANPLQFARRLALDQVVRLLDEACYETVSVDQVLDKRMAAGNKVEYLVKWSDETPDSWLPASEISDDLIKDYEAGLEYGIVERILDKRVQGESIEYLVKWADSEKDSWEPSDNVAPELVQEYEANQRAND</sequence>
<feature type="repeat" description="ANK" evidence="3">
    <location>
        <begin position="182"/>
        <end position="214"/>
    </location>
</feature>
<dbReference type="CDD" id="cd18629">
    <property type="entry name" value="CD2_cpSRP43_like"/>
    <property type="match status" value="1"/>
</dbReference>
<dbReference type="GO" id="GO:0005721">
    <property type="term" value="C:pericentric heterochromatin"/>
    <property type="evidence" value="ECO:0000318"/>
    <property type="project" value="GO_Central"/>
</dbReference>
<dbReference type="Pfam" id="PF00385">
    <property type="entry name" value="Chromo"/>
    <property type="match status" value="3"/>
</dbReference>
<keyword evidence="3" id="KW-0040">ANK repeat</keyword>
<dbReference type="STRING" id="88036.D8T2U0"/>
<dbReference type="InterPro" id="IPR016197">
    <property type="entry name" value="Chromo-like_dom_sf"/>
</dbReference>
<dbReference type="SUPFAM" id="SSF48403">
    <property type="entry name" value="Ankyrin repeat"/>
    <property type="match status" value="1"/>
</dbReference>
<feature type="domain" description="Chromo" evidence="4">
    <location>
        <begin position="73"/>
        <end position="132"/>
    </location>
</feature>
<keyword evidence="6" id="KW-1185">Reference proteome</keyword>
<dbReference type="InterPro" id="IPR002110">
    <property type="entry name" value="Ankyrin_rpt"/>
</dbReference>
<evidence type="ECO:0000259" key="4">
    <source>
        <dbReference type="PROSITE" id="PS50013"/>
    </source>
</evidence>
<feature type="repeat" description="ANK" evidence="3">
    <location>
        <begin position="149"/>
        <end position="181"/>
    </location>
</feature>
<accession>D8T2U0</accession>
<dbReference type="SUPFAM" id="SSF54160">
    <property type="entry name" value="Chromo domain-like"/>
    <property type="match status" value="3"/>
</dbReference>
<dbReference type="SMART" id="SM00298">
    <property type="entry name" value="CHROMO"/>
    <property type="match status" value="3"/>
</dbReference>
<dbReference type="OMA" id="DGHAPSW"/>
<dbReference type="PROSITE" id="PS50088">
    <property type="entry name" value="ANK_REPEAT"/>
    <property type="match status" value="2"/>
</dbReference>
<dbReference type="GO" id="GO:0005634">
    <property type="term" value="C:nucleus"/>
    <property type="evidence" value="ECO:0007669"/>
    <property type="project" value="UniProtKB-SubCell"/>
</dbReference>
<dbReference type="HOGENOM" id="CLU_712464_0_0_1"/>
<dbReference type="Gene3D" id="1.25.40.20">
    <property type="entry name" value="Ankyrin repeat-containing domain"/>
    <property type="match status" value="1"/>
</dbReference>
<dbReference type="Proteomes" id="UP000001514">
    <property type="component" value="Unassembled WGS sequence"/>
</dbReference>
<dbReference type="KEGG" id="smo:SELMODRAFT_160480"/>
<dbReference type="InParanoid" id="D8T2U0"/>
<evidence type="ECO:0000313" key="6">
    <source>
        <dbReference type="Proteomes" id="UP000001514"/>
    </source>
</evidence>
<dbReference type="Pfam" id="PF12796">
    <property type="entry name" value="Ank_2"/>
    <property type="match status" value="1"/>
</dbReference>
<dbReference type="AlphaFoldDB" id="D8T2U0"/>
<protein>
    <recommendedName>
        <fullName evidence="4">Chromo domain-containing protein</fullName>
    </recommendedName>
</protein>
<keyword evidence="2" id="KW-0539">Nucleus</keyword>
<dbReference type="PANTHER" id="PTHR22812">
    <property type="entry name" value="CHROMOBOX PROTEIN"/>
    <property type="match status" value="1"/>
</dbReference>
<name>D8T2U0_SELML</name>
<dbReference type="InterPro" id="IPR051219">
    <property type="entry name" value="Heterochromatin_chromo-domain"/>
</dbReference>
<feature type="domain" description="Chromo" evidence="4">
    <location>
        <begin position="259"/>
        <end position="295"/>
    </location>
</feature>
<organism evidence="6">
    <name type="scientific">Selaginella moellendorffii</name>
    <name type="common">Spikemoss</name>
    <dbReference type="NCBI Taxonomy" id="88036"/>
    <lineage>
        <taxon>Eukaryota</taxon>
        <taxon>Viridiplantae</taxon>
        <taxon>Streptophyta</taxon>
        <taxon>Embryophyta</taxon>
        <taxon>Tracheophyta</taxon>
        <taxon>Lycopodiopsida</taxon>
        <taxon>Selaginellales</taxon>
        <taxon>Selaginellaceae</taxon>
        <taxon>Selaginella</taxon>
    </lineage>
</organism>
<reference evidence="5 6" key="1">
    <citation type="journal article" date="2011" name="Science">
        <title>The Selaginella genome identifies genetic changes associated with the evolution of vascular plants.</title>
        <authorList>
            <person name="Banks J.A."/>
            <person name="Nishiyama T."/>
            <person name="Hasebe M."/>
            <person name="Bowman J.L."/>
            <person name="Gribskov M."/>
            <person name="dePamphilis C."/>
            <person name="Albert V.A."/>
            <person name="Aono N."/>
            <person name="Aoyama T."/>
            <person name="Ambrose B.A."/>
            <person name="Ashton N.W."/>
            <person name="Axtell M.J."/>
            <person name="Barker E."/>
            <person name="Barker M.S."/>
            <person name="Bennetzen J.L."/>
            <person name="Bonawitz N.D."/>
            <person name="Chapple C."/>
            <person name="Cheng C."/>
            <person name="Correa L.G."/>
            <person name="Dacre M."/>
            <person name="DeBarry J."/>
            <person name="Dreyer I."/>
            <person name="Elias M."/>
            <person name="Engstrom E.M."/>
            <person name="Estelle M."/>
            <person name="Feng L."/>
            <person name="Finet C."/>
            <person name="Floyd S.K."/>
            <person name="Frommer W.B."/>
            <person name="Fujita T."/>
            <person name="Gramzow L."/>
            <person name="Gutensohn M."/>
            <person name="Harholt J."/>
            <person name="Hattori M."/>
            <person name="Heyl A."/>
            <person name="Hirai T."/>
            <person name="Hiwatashi Y."/>
            <person name="Ishikawa M."/>
            <person name="Iwata M."/>
            <person name="Karol K.G."/>
            <person name="Koehler B."/>
            <person name="Kolukisaoglu U."/>
            <person name="Kubo M."/>
            <person name="Kurata T."/>
            <person name="Lalonde S."/>
            <person name="Li K."/>
            <person name="Li Y."/>
            <person name="Litt A."/>
            <person name="Lyons E."/>
            <person name="Manning G."/>
            <person name="Maruyama T."/>
            <person name="Michael T.P."/>
            <person name="Mikami K."/>
            <person name="Miyazaki S."/>
            <person name="Morinaga S."/>
            <person name="Murata T."/>
            <person name="Mueller-Roeber B."/>
            <person name="Nelson D.R."/>
            <person name="Obara M."/>
            <person name="Oguri Y."/>
            <person name="Olmstead R.G."/>
            <person name="Onodera N."/>
            <person name="Petersen B.L."/>
            <person name="Pils B."/>
            <person name="Prigge M."/>
            <person name="Rensing S.A."/>
            <person name="Riano-Pachon D.M."/>
            <person name="Roberts A.W."/>
            <person name="Sato Y."/>
            <person name="Scheller H.V."/>
            <person name="Schulz B."/>
            <person name="Schulz C."/>
            <person name="Shakirov E.V."/>
            <person name="Shibagaki N."/>
            <person name="Shinohara N."/>
            <person name="Shippen D.E."/>
            <person name="Soerensen I."/>
            <person name="Sotooka R."/>
            <person name="Sugimoto N."/>
            <person name="Sugita M."/>
            <person name="Sumikawa N."/>
            <person name="Tanurdzic M."/>
            <person name="Theissen G."/>
            <person name="Ulvskov P."/>
            <person name="Wakazuki S."/>
            <person name="Weng J.K."/>
            <person name="Willats W.W."/>
            <person name="Wipf D."/>
            <person name="Wolf P.G."/>
            <person name="Yang L."/>
            <person name="Zimmer A.D."/>
            <person name="Zhu Q."/>
            <person name="Mitros T."/>
            <person name="Hellsten U."/>
            <person name="Loque D."/>
            <person name="Otillar R."/>
            <person name="Salamov A."/>
            <person name="Schmutz J."/>
            <person name="Shapiro H."/>
            <person name="Lindquist E."/>
            <person name="Lucas S."/>
            <person name="Rokhsar D."/>
            <person name="Grigoriev I.V."/>
        </authorList>
    </citation>
    <scope>NUCLEOTIDE SEQUENCE [LARGE SCALE GENOMIC DNA]</scope>
</reference>
<evidence type="ECO:0000256" key="1">
    <source>
        <dbReference type="ARBA" id="ARBA00004123"/>
    </source>
</evidence>
<dbReference type="EMBL" id="GL377667">
    <property type="protein sequence ID" value="EFJ08987.1"/>
    <property type="molecule type" value="Genomic_DNA"/>
</dbReference>